<proteinExistence type="evidence at transcript level"/>
<evidence type="ECO:0000313" key="1">
    <source>
        <dbReference type="EMBL" id="AFK34977.1"/>
    </source>
</evidence>
<protein>
    <submittedName>
        <fullName evidence="1">Uncharacterized protein</fullName>
    </submittedName>
</protein>
<name>I3S3Y5_LOTJA</name>
<dbReference type="AlphaFoldDB" id="I3S3Y5"/>
<dbReference type="EMBL" id="BT135182">
    <property type="protein sequence ID" value="AFK34977.1"/>
    <property type="molecule type" value="mRNA"/>
</dbReference>
<accession>I3S3Y5</accession>
<organism evidence="1">
    <name type="scientific">Lotus japonicus</name>
    <name type="common">Lotus corniculatus var. japonicus</name>
    <dbReference type="NCBI Taxonomy" id="34305"/>
    <lineage>
        <taxon>Eukaryota</taxon>
        <taxon>Viridiplantae</taxon>
        <taxon>Streptophyta</taxon>
        <taxon>Embryophyta</taxon>
        <taxon>Tracheophyta</taxon>
        <taxon>Spermatophyta</taxon>
        <taxon>Magnoliopsida</taxon>
        <taxon>eudicotyledons</taxon>
        <taxon>Gunneridae</taxon>
        <taxon>Pentapetalae</taxon>
        <taxon>rosids</taxon>
        <taxon>fabids</taxon>
        <taxon>Fabales</taxon>
        <taxon>Fabaceae</taxon>
        <taxon>Papilionoideae</taxon>
        <taxon>50 kb inversion clade</taxon>
        <taxon>NPAAA clade</taxon>
        <taxon>Hologalegina</taxon>
        <taxon>robinioid clade</taxon>
        <taxon>Loteae</taxon>
        <taxon>Lotus</taxon>
    </lineage>
</organism>
<reference evidence="1" key="1">
    <citation type="submission" date="2012-05" db="EMBL/GenBank/DDBJ databases">
        <authorList>
            <person name="Krishnakumar V."/>
            <person name="Cheung F."/>
            <person name="Xiao Y."/>
            <person name="Chan A."/>
            <person name="Moskal W.A."/>
            <person name="Town C.D."/>
        </authorList>
    </citation>
    <scope>NUCLEOTIDE SEQUENCE</scope>
</reference>
<sequence>MSPSSTLFSFSNSFSSDGDCGSFAILRWFHSRFLR</sequence>